<organism evidence="2 3">
    <name type="scientific">Symbiodinium natans</name>
    <dbReference type="NCBI Taxonomy" id="878477"/>
    <lineage>
        <taxon>Eukaryota</taxon>
        <taxon>Sar</taxon>
        <taxon>Alveolata</taxon>
        <taxon>Dinophyceae</taxon>
        <taxon>Suessiales</taxon>
        <taxon>Symbiodiniaceae</taxon>
        <taxon>Symbiodinium</taxon>
    </lineage>
</organism>
<dbReference type="Gene3D" id="1.25.10.10">
    <property type="entry name" value="Leucine-rich Repeat Variant"/>
    <property type="match status" value="4"/>
</dbReference>
<feature type="compositionally biased region" description="Basic and acidic residues" evidence="1">
    <location>
        <begin position="704"/>
        <end position="718"/>
    </location>
</feature>
<sequence>MSLLEDPQIEWRQIVVEAIQDVAVVGDVQAVELAALRLESSREEVRAAAQDALVALWKDEDEKLMEAILQRLESEVDYVRVAAGQAFVRVVKSDDLVAARVLASRLEHSDAAVRSLASVALLHFEATVCRKVMLATLHSPHAYARCTALSSLSTIGQGDMACIRAACRALQDQDTTVRALAIPVIRTLIAGQDPKCCVGAAKVAAQALEHQDPDVQHAGSLALVGISKVQNPPPEKKQNMSSKMTLALQMDMLRSSQLATLQPRRQYNDMLDDENEETFPKVSNEELSVVIAMLDRAELRANGEAQDDDSKDRIAASVVLDTLNAMADRSRAANNNMPSASQEQIEPEEEEEWEDSSGSDDSDGSFSSSNDAKSERTAPKKRLQDAVKKAFIGKLAAKNTKTLKAMGGEGGGPSIAEKMRKVHQKEGQMQSWRRVEALLNSGDLQKRQAGLKEVAGAAGIAPGGSTKEGPAYVAQRKAQAKRMLRTMATSDPCWQVREATLNLLVELASEANVDFLPAALEATGDAMWQVRCAALRASCALCVAGEAAVEQKDLTDAMEAIQGLVTDWNSFVSLEALGTLDRLSDLGSQTPGGLEEAFARALHHRDKEVRDKAGATLYRSANTSGHEEAAAQAIAELLAYLDPDVKDEACLLLKRVGPTSISVGAVCCRISHGYDEPTRCAALGTLAEFAKAGEEHPPGTATEGDEREKEKESTSEIRKVQERNQWAMKAAQATARLGLQDPAAVVRQEAIRIMGEFGPEAWQQALQTVQGMLENRSSMQPACRCSALEAVACLFAASDAIQSPQGGPAETLGKDDLSAILELIASCFEDPDADVRNVATSVLCGLTNDGRGGGRNRSVQAITVAAQRLGHAESGARRAAQAALEKLGGLSANRQPGAEASGNYYEASRAAAEALGSDDPEKRKGAQRHLCGLRSSKTAFGCLKDQAGVCPTFKECL</sequence>
<feature type="region of interest" description="Disordered" evidence="1">
    <location>
        <begin position="693"/>
        <end position="718"/>
    </location>
</feature>
<accession>A0A812UH74</accession>
<comment type="caution">
    <text evidence="2">The sequence shown here is derived from an EMBL/GenBank/DDBJ whole genome shotgun (WGS) entry which is preliminary data.</text>
</comment>
<dbReference type="AlphaFoldDB" id="A0A812UH74"/>
<evidence type="ECO:0000313" key="3">
    <source>
        <dbReference type="Proteomes" id="UP000604046"/>
    </source>
</evidence>
<dbReference type="SUPFAM" id="SSF48371">
    <property type="entry name" value="ARM repeat"/>
    <property type="match status" value="2"/>
</dbReference>
<dbReference type="Proteomes" id="UP000604046">
    <property type="component" value="Unassembled WGS sequence"/>
</dbReference>
<dbReference type="InterPro" id="IPR016024">
    <property type="entry name" value="ARM-type_fold"/>
</dbReference>
<name>A0A812UH74_9DINO</name>
<dbReference type="EMBL" id="CAJNDS010002712">
    <property type="protein sequence ID" value="CAE7570613.1"/>
    <property type="molecule type" value="Genomic_DNA"/>
</dbReference>
<evidence type="ECO:0000313" key="2">
    <source>
        <dbReference type="EMBL" id="CAE7570613.1"/>
    </source>
</evidence>
<dbReference type="InterPro" id="IPR011989">
    <property type="entry name" value="ARM-like"/>
</dbReference>
<feature type="region of interest" description="Disordered" evidence="1">
    <location>
        <begin position="329"/>
        <end position="382"/>
    </location>
</feature>
<proteinExistence type="predicted"/>
<protein>
    <submittedName>
        <fullName evidence="2">PRMT7 protein</fullName>
    </submittedName>
</protein>
<reference evidence="2" key="1">
    <citation type="submission" date="2021-02" db="EMBL/GenBank/DDBJ databases">
        <authorList>
            <person name="Dougan E. K."/>
            <person name="Rhodes N."/>
            <person name="Thang M."/>
            <person name="Chan C."/>
        </authorList>
    </citation>
    <scope>NUCLEOTIDE SEQUENCE</scope>
</reference>
<keyword evidence="3" id="KW-1185">Reference proteome</keyword>
<feature type="compositionally biased region" description="Acidic residues" evidence="1">
    <location>
        <begin position="345"/>
        <end position="363"/>
    </location>
</feature>
<evidence type="ECO:0000256" key="1">
    <source>
        <dbReference type="SAM" id="MobiDB-lite"/>
    </source>
</evidence>
<gene>
    <name evidence="2" type="primary">PRMT7</name>
    <name evidence="2" type="ORF">SNAT2548_LOCUS32486</name>
</gene>
<feature type="compositionally biased region" description="Basic and acidic residues" evidence="1">
    <location>
        <begin position="372"/>
        <end position="382"/>
    </location>
</feature>
<dbReference type="OrthoDB" id="434146at2759"/>